<gene>
    <name evidence="11" type="ORF">SAMN04487989_10513</name>
</gene>
<dbReference type="EMBL" id="FOVN01000005">
    <property type="protein sequence ID" value="SFN85144.1"/>
    <property type="molecule type" value="Genomic_DNA"/>
</dbReference>
<keyword evidence="5" id="KW-0547">Nucleotide-binding</keyword>
<evidence type="ECO:0000313" key="11">
    <source>
        <dbReference type="EMBL" id="SFN85144.1"/>
    </source>
</evidence>
<name>A0A1I5CE33_9FLAO</name>
<comment type="catalytic activity">
    <reaction evidence="1">
        <text>ATP + protein L-histidine = ADP + protein N-phospho-L-histidine.</text>
        <dbReference type="EC" id="2.7.13.3"/>
    </reaction>
</comment>
<keyword evidence="9" id="KW-0732">Signal</keyword>
<proteinExistence type="predicted"/>
<organism evidence="11 12">
    <name type="scientific">Bizionia echini</name>
    <dbReference type="NCBI Taxonomy" id="649333"/>
    <lineage>
        <taxon>Bacteria</taxon>
        <taxon>Pseudomonadati</taxon>
        <taxon>Bacteroidota</taxon>
        <taxon>Flavobacteriia</taxon>
        <taxon>Flavobacteriales</taxon>
        <taxon>Flavobacteriaceae</taxon>
        <taxon>Bizionia</taxon>
    </lineage>
</organism>
<protein>
    <recommendedName>
        <fullName evidence="2">histidine kinase</fullName>
        <ecNumber evidence="2">2.7.13.3</ecNumber>
    </recommendedName>
</protein>
<dbReference type="Proteomes" id="UP000198705">
    <property type="component" value="Unassembled WGS sequence"/>
</dbReference>
<dbReference type="EC" id="2.7.13.3" evidence="2"/>
<keyword evidence="12" id="KW-1185">Reference proteome</keyword>
<dbReference type="SUPFAM" id="SSF48452">
    <property type="entry name" value="TPR-like"/>
    <property type="match status" value="2"/>
</dbReference>
<accession>A0A1I5CE33</accession>
<dbReference type="GO" id="GO:0004673">
    <property type="term" value="F:protein histidine kinase activity"/>
    <property type="evidence" value="ECO:0007669"/>
    <property type="project" value="UniProtKB-EC"/>
</dbReference>
<feature type="signal peptide" evidence="9">
    <location>
        <begin position="1"/>
        <end position="18"/>
    </location>
</feature>
<evidence type="ECO:0000256" key="7">
    <source>
        <dbReference type="ARBA" id="ARBA00022840"/>
    </source>
</evidence>
<dbReference type="Gene3D" id="3.30.565.10">
    <property type="entry name" value="Histidine kinase-like ATPase, C-terminal domain"/>
    <property type="match status" value="1"/>
</dbReference>
<evidence type="ECO:0000256" key="4">
    <source>
        <dbReference type="ARBA" id="ARBA00022679"/>
    </source>
</evidence>
<evidence type="ECO:0000256" key="3">
    <source>
        <dbReference type="ARBA" id="ARBA00022553"/>
    </source>
</evidence>
<dbReference type="PANTHER" id="PTHR41523:SF8">
    <property type="entry name" value="ETHYLENE RESPONSE SENSOR PROTEIN"/>
    <property type="match status" value="1"/>
</dbReference>
<dbReference type="InterPro" id="IPR011990">
    <property type="entry name" value="TPR-like_helical_dom_sf"/>
</dbReference>
<dbReference type="AlphaFoldDB" id="A0A1I5CE33"/>
<keyword evidence="8" id="KW-0472">Membrane</keyword>
<keyword evidence="6 11" id="KW-0418">Kinase</keyword>
<dbReference type="InterPro" id="IPR011495">
    <property type="entry name" value="Sig_transdc_His_kin_sub2_dim/P"/>
</dbReference>
<evidence type="ECO:0000256" key="8">
    <source>
        <dbReference type="SAM" id="Phobius"/>
    </source>
</evidence>
<keyword evidence="7" id="KW-0067">ATP-binding</keyword>
<keyword evidence="8" id="KW-0812">Transmembrane</keyword>
<dbReference type="PANTHER" id="PTHR41523">
    <property type="entry name" value="TWO-COMPONENT SYSTEM SENSOR PROTEIN"/>
    <property type="match status" value="1"/>
</dbReference>
<dbReference type="GO" id="GO:0005524">
    <property type="term" value="F:ATP binding"/>
    <property type="evidence" value="ECO:0007669"/>
    <property type="project" value="UniProtKB-KW"/>
</dbReference>
<keyword evidence="4" id="KW-0808">Transferase</keyword>
<dbReference type="Pfam" id="PF07568">
    <property type="entry name" value="HisKA_2"/>
    <property type="match status" value="1"/>
</dbReference>
<evidence type="ECO:0000256" key="6">
    <source>
        <dbReference type="ARBA" id="ARBA00022777"/>
    </source>
</evidence>
<dbReference type="STRING" id="649333.SAMN04487989_10513"/>
<keyword evidence="3" id="KW-0597">Phosphoprotein</keyword>
<feature type="transmembrane region" description="Helical" evidence="8">
    <location>
        <begin position="338"/>
        <end position="359"/>
    </location>
</feature>
<evidence type="ECO:0000259" key="10">
    <source>
        <dbReference type="Pfam" id="PF07568"/>
    </source>
</evidence>
<evidence type="ECO:0000256" key="9">
    <source>
        <dbReference type="SAM" id="SignalP"/>
    </source>
</evidence>
<evidence type="ECO:0000256" key="2">
    <source>
        <dbReference type="ARBA" id="ARBA00012438"/>
    </source>
</evidence>
<feature type="chain" id="PRO_5011470494" description="histidine kinase" evidence="9">
    <location>
        <begin position="19"/>
        <end position="566"/>
    </location>
</feature>
<evidence type="ECO:0000256" key="1">
    <source>
        <dbReference type="ARBA" id="ARBA00000085"/>
    </source>
</evidence>
<sequence>MKHTIAFLFLLFSLLSFSQNDSIISYGQNLIYENKLDDAISFYNSHLTEPKSPEQKVKLLIGLADIYKLKLDFKKTNHYLIEAYTDIEELGNKQLKFLYHVKMIEFYRKRGLFKEAIEHQKNAESILKKNIINEFDLSSYYNRRASLFSQHFGNLDSVIVYANKSLKLAEKVNHKDNIFYSKLELASVYERRGDIKGAIAYFEDLLNYANNNSLIQHQADVYINYTNALIKDDQLEKALQVSLEAIAFAKANHLLFNEIIVTINVYETYKKLGNTEKAYDYLLNRIILSEKYNKLEHDKFLFELEEKYKLTEKENEIKINTLEIENKNKALASNKIKLYVSISLFLAALIITVLIAYFLKKEKSTNKQLKILSEENEFLLSEANHRINNNLQLVVILISDQLKNTKGQERFELKNILTKVEAISTLHKHLYKNKDKSKVDVANYLNDVKVSFFEVFKENDIQTDFKIDSVDISSDHAMYFGLLLSELCINSIKHAFDKEDSKTINFRLTHKENRMYFNYSDTGSREKNKEVKPKLIDKICRQLKIEYQIETDNGFSFSFEKHITND</sequence>
<dbReference type="Gene3D" id="1.25.40.10">
    <property type="entry name" value="Tetratricopeptide repeat domain"/>
    <property type="match status" value="1"/>
</dbReference>
<feature type="domain" description="Signal transduction histidine kinase subgroup 2 dimerisation and phosphoacceptor" evidence="10">
    <location>
        <begin position="382"/>
        <end position="454"/>
    </location>
</feature>
<evidence type="ECO:0000256" key="5">
    <source>
        <dbReference type="ARBA" id="ARBA00022741"/>
    </source>
</evidence>
<evidence type="ECO:0000313" key="12">
    <source>
        <dbReference type="Proteomes" id="UP000198705"/>
    </source>
</evidence>
<dbReference type="SUPFAM" id="SSF55874">
    <property type="entry name" value="ATPase domain of HSP90 chaperone/DNA topoisomerase II/histidine kinase"/>
    <property type="match status" value="1"/>
</dbReference>
<reference evidence="12" key="1">
    <citation type="submission" date="2016-10" db="EMBL/GenBank/DDBJ databases">
        <authorList>
            <person name="Varghese N."/>
            <person name="Submissions S."/>
        </authorList>
    </citation>
    <scope>NUCLEOTIDE SEQUENCE [LARGE SCALE GENOMIC DNA]</scope>
    <source>
        <strain evidence="12">DSM 23925</strain>
    </source>
</reference>
<dbReference type="RefSeq" id="WP_177209033.1">
    <property type="nucleotide sequence ID" value="NZ_FOVN01000005.1"/>
</dbReference>
<keyword evidence="8" id="KW-1133">Transmembrane helix</keyword>
<dbReference type="InterPro" id="IPR036890">
    <property type="entry name" value="HATPase_C_sf"/>
</dbReference>